<keyword evidence="11" id="KW-1133">Transmembrane helix</keyword>
<proteinExistence type="inferred from homology"/>
<protein>
    <recommendedName>
        <fullName evidence="16">Endothelin-converting enzyme 1</fullName>
    </recommendedName>
</protein>
<comment type="caution">
    <text evidence="14">The sequence shown here is derived from an EMBL/GenBank/DDBJ whole genome shotgun (WGS) entry which is preliminary data.</text>
</comment>
<dbReference type="PROSITE" id="PS51885">
    <property type="entry name" value="NEPRILYSIN"/>
    <property type="match status" value="1"/>
</dbReference>
<keyword evidence="11" id="KW-0812">Transmembrane</keyword>
<dbReference type="GO" id="GO:0016485">
    <property type="term" value="P:protein processing"/>
    <property type="evidence" value="ECO:0007669"/>
    <property type="project" value="TreeGrafter"/>
</dbReference>
<dbReference type="InterPro" id="IPR008753">
    <property type="entry name" value="Peptidase_M13_N"/>
</dbReference>
<organism evidence="14 15">
    <name type="scientific">Allacma fusca</name>
    <dbReference type="NCBI Taxonomy" id="39272"/>
    <lineage>
        <taxon>Eukaryota</taxon>
        <taxon>Metazoa</taxon>
        <taxon>Ecdysozoa</taxon>
        <taxon>Arthropoda</taxon>
        <taxon>Hexapoda</taxon>
        <taxon>Collembola</taxon>
        <taxon>Symphypleona</taxon>
        <taxon>Sminthuridae</taxon>
        <taxon>Allacma</taxon>
    </lineage>
</organism>
<dbReference type="Proteomes" id="UP000708208">
    <property type="component" value="Unassembled WGS sequence"/>
</dbReference>
<evidence type="ECO:0000256" key="3">
    <source>
        <dbReference type="ARBA" id="ARBA00007357"/>
    </source>
</evidence>
<feature type="transmembrane region" description="Helical" evidence="11">
    <location>
        <begin position="35"/>
        <end position="58"/>
    </location>
</feature>
<evidence type="ECO:0000256" key="7">
    <source>
        <dbReference type="ARBA" id="ARBA00022833"/>
    </source>
</evidence>
<dbReference type="EMBL" id="CAJVCH010217127">
    <property type="protein sequence ID" value="CAG7731662.1"/>
    <property type="molecule type" value="Genomic_DNA"/>
</dbReference>
<evidence type="ECO:0000313" key="15">
    <source>
        <dbReference type="Proteomes" id="UP000708208"/>
    </source>
</evidence>
<dbReference type="OrthoDB" id="6475849at2759"/>
<dbReference type="InterPro" id="IPR000718">
    <property type="entry name" value="Peptidase_M13"/>
</dbReference>
<gene>
    <name evidence="14" type="ORF">AFUS01_LOCUS20238</name>
</gene>
<dbReference type="GO" id="GO:0046872">
    <property type="term" value="F:metal ion binding"/>
    <property type="evidence" value="ECO:0007669"/>
    <property type="project" value="UniProtKB-KW"/>
</dbReference>
<dbReference type="GO" id="GO:0004222">
    <property type="term" value="F:metalloendopeptidase activity"/>
    <property type="evidence" value="ECO:0007669"/>
    <property type="project" value="InterPro"/>
</dbReference>
<evidence type="ECO:0000256" key="2">
    <source>
        <dbReference type="ARBA" id="ARBA00004401"/>
    </source>
</evidence>
<dbReference type="FunFam" id="3.40.390.10:FF:000076">
    <property type="entry name" value="membrane metallo-endopeptidase-like 1"/>
    <property type="match status" value="1"/>
</dbReference>
<keyword evidence="6" id="KW-0378">Hydrolase</keyword>
<keyword evidence="8" id="KW-0482">Metalloprotease</keyword>
<evidence type="ECO:0000256" key="1">
    <source>
        <dbReference type="ARBA" id="ARBA00001947"/>
    </source>
</evidence>
<evidence type="ECO:0000256" key="6">
    <source>
        <dbReference type="ARBA" id="ARBA00022801"/>
    </source>
</evidence>
<comment type="similarity">
    <text evidence="3">Belongs to the peptidase M13 family.</text>
</comment>
<keyword evidence="11" id="KW-0472">Membrane</keyword>
<dbReference type="PANTHER" id="PTHR11733:SF167">
    <property type="entry name" value="FI17812P1-RELATED"/>
    <property type="match status" value="1"/>
</dbReference>
<evidence type="ECO:0000256" key="9">
    <source>
        <dbReference type="ARBA" id="ARBA00023157"/>
    </source>
</evidence>
<evidence type="ECO:0000256" key="8">
    <source>
        <dbReference type="ARBA" id="ARBA00023049"/>
    </source>
</evidence>
<dbReference type="CDD" id="cd08662">
    <property type="entry name" value="M13"/>
    <property type="match status" value="1"/>
</dbReference>
<accession>A0A8J2K992</accession>
<comment type="cofactor">
    <cofactor evidence="1">
        <name>Zn(2+)</name>
        <dbReference type="ChEBI" id="CHEBI:29105"/>
    </cofactor>
</comment>
<evidence type="ECO:0000256" key="11">
    <source>
        <dbReference type="SAM" id="Phobius"/>
    </source>
</evidence>
<evidence type="ECO:0000256" key="10">
    <source>
        <dbReference type="ARBA" id="ARBA00023180"/>
    </source>
</evidence>
<sequence length="750" mass="84956">MTEEEDSVHIDHMKTHVIPIQPAGIWQSRTFLEKLLLFFAFTLLSILVLVTALAIQGWKASYIVQINHCNKETCVSPTCVQAAASVLTSMNLSVDPCQDFYQYACGGWVESNPIPDGKSTWGTFQKLGQQNQLVMKAVLERPNYAKCGAEEKAQKFYKSCMDGNDTLEKLGAGPLQDLLVKVGGWSVSSSNFSLSKWKFQTQLQVLHNDYNMGGFFTWAVGEDDRNSTRHIIQIDQGGLTLPKDYYLNNTYANVVEAYLNYMTQVGMLLGAGNETRTREMMKNVIEFETEIAKVTIASEDRRDDEKMYHAMNISSLQTLIAEVSWYEYFNNAFNRVNHTLKNGDIVVVYAPEYLGNLSKILHNKKASDEGKRVLNNYMVWHTVKSMTCCLSKAFRDAEKILRKAILGTDGTEESWRTCVGDTNNNLGFALGAMFIREAFHTESRPMAQIMIEDIRKAFQENLNNLAWMDNETRKLASEKAAATTDMIGYPDFILKPDELEKKYANLDINETDYFGNVLRVSQFTLRKNLLKLDEPVNKTKWGMTPPTVNAYYTPTSNQMVIPAGILQQPFFDPKYPKSINYGAIGVVMGHELTHGFDDQGREYDKFGNLNQWWNNETINKFKKQAECIVNQYSSFKIDGETLNGKQTLGENIADNGGLKAAFHAYRNLQTKDMYLPGVNVSHDQLFFISFAQVWCSASLKESLVLQIQNDPHVPAPLRVQGPLSNLQEFSEAFKCPIKTPMNPPKKCTVW</sequence>
<name>A0A8J2K992_9HEXA</name>
<evidence type="ECO:0000256" key="5">
    <source>
        <dbReference type="ARBA" id="ARBA00022723"/>
    </source>
</evidence>
<dbReference type="AlphaFoldDB" id="A0A8J2K992"/>
<evidence type="ECO:0000259" key="13">
    <source>
        <dbReference type="Pfam" id="PF05649"/>
    </source>
</evidence>
<dbReference type="GO" id="GO:0005886">
    <property type="term" value="C:plasma membrane"/>
    <property type="evidence" value="ECO:0007669"/>
    <property type="project" value="UniProtKB-SubCell"/>
</dbReference>
<evidence type="ECO:0008006" key="16">
    <source>
        <dbReference type="Google" id="ProtNLM"/>
    </source>
</evidence>
<dbReference type="InterPro" id="IPR018497">
    <property type="entry name" value="Peptidase_M13_C"/>
</dbReference>
<dbReference type="Pfam" id="PF01431">
    <property type="entry name" value="Peptidase_M13"/>
    <property type="match status" value="1"/>
</dbReference>
<comment type="subcellular location">
    <subcellularLocation>
        <location evidence="2">Cell membrane</location>
        <topology evidence="2">Single-pass type II membrane protein</topology>
    </subcellularLocation>
</comment>
<dbReference type="Pfam" id="PF05649">
    <property type="entry name" value="Peptidase_M13_N"/>
    <property type="match status" value="1"/>
</dbReference>
<keyword evidence="5" id="KW-0479">Metal-binding</keyword>
<reference evidence="14" key="1">
    <citation type="submission" date="2021-06" db="EMBL/GenBank/DDBJ databases">
        <authorList>
            <person name="Hodson N. C."/>
            <person name="Mongue J. A."/>
            <person name="Jaron S. K."/>
        </authorList>
    </citation>
    <scope>NUCLEOTIDE SEQUENCE</scope>
</reference>
<keyword evidence="10" id="KW-0325">Glycoprotein</keyword>
<feature type="domain" description="Peptidase M13 C-terminal" evidence="12">
    <location>
        <begin position="549"/>
        <end position="749"/>
    </location>
</feature>
<evidence type="ECO:0000313" key="14">
    <source>
        <dbReference type="EMBL" id="CAG7731662.1"/>
    </source>
</evidence>
<keyword evidence="15" id="KW-1185">Reference proteome</keyword>
<keyword evidence="4" id="KW-0645">Protease</keyword>
<keyword evidence="7" id="KW-0862">Zinc</keyword>
<dbReference type="PANTHER" id="PTHR11733">
    <property type="entry name" value="ZINC METALLOPROTEASE FAMILY M13 NEPRILYSIN-RELATED"/>
    <property type="match status" value="1"/>
</dbReference>
<evidence type="ECO:0000256" key="4">
    <source>
        <dbReference type="ARBA" id="ARBA00022670"/>
    </source>
</evidence>
<feature type="domain" description="Peptidase M13 N-terminal" evidence="13">
    <location>
        <begin position="96"/>
        <end position="490"/>
    </location>
</feature>
<keyword evidence="9" id="KW-1015">Disulfide bond</keyword>
<evidence type="ECO:0000259" key="12">
    <source>
        <dbReference type="Pfam" id="PF01431"/>
    </source>
</evidence>